<keyword evidence="2" id="KW-1185">Reference proteome</keyword>
<name>A0ACB8R5E3_9AGAM</name>
<protein>
    <submittedName>
        <fullName evidence="1">Uncharacterized protein</fullName>
    </submittedName>
</protein>
<dbReference type="Proteomes" id="UP000814033">
    <property type="component" value="Unassembled WGS sequence"/>
</dbReference>
<proteinExistence type="predicted"/>
<dbReference type="EMBL" id="MU276355">
    <property type="protein sequence ID" value="KAI0039112.1"/>
    <property type="molecule type" value="Genomic_DNA"/>
</dbReference>
<accession>A0ACB8R5E3</accession>
<gene>
    <name evidence="1" type="ORF">FA95DRAFT_1577809</name>
</gene>
<sequence length="207" mass="22406">MPSADKSVHGGADRRKRTTASHATVPFARPESSPRPQAAAVAACSVTASGTIPSVILTFIRQPSWQSELHFSTPEDAQLALNIARAERDHWLAEKYLAELKLEQAKNAVKVFGSAVEEATSQYNRAQVEIGRIRKIVRNTGLDVDVGLWSDRYKPCGPDYISDLFAEHDAEKLGEGEGSVAGSEDNDDGSGTTQASSPPRRYPSVEV</sequence>
<reference evidence="1" key="2">
    <citation type="journal article" date="2022" name="New Phytol.">
        <title>Evolutionary transition to the ectomycorrhizal habit in the genomes of a hyperdiverse lineage of mushroom-forming fungi.</title>
        <authorList>
            <person name="Looney B."/>
            <person name="Miyauchi S."/>
            <person name="Morin E."/>
            <person name="Drula E."/>
            <person name="Courty P.E."/>
            <person name="Kohler A."/>
            <person name="Kuo A."/>
            <person name="LaButti K."/>
            <person name="Pangilinan J."/>
            <person name="Lipzen A."/>
            <person name="Riley R."/>
            <person name="Andreopoulos W."/>
            <person name="He G."/>
            <person name="Johnson J."/>
            <person name="Nolan M."/>
            <person name="Tritt A."/>
            <person name="Barry K.W."/>
            <person name="Grigoriev I.V."/>
            <person name="Nagy L.G."/>
            <person name="Hibbett D."/>
            <person name="Henrissat B."/>
            <person name="Matheny P.B."/>
            <person name="Labbe J."/>
            <person name="Martin F.M."/>
        </authorList>
    </citation>
    <scope>NUCLEOTIDE SEQUENCE</scope>
    <source>
        <strain evidence="1">FP105234-sp</strain>
    </source>
</reference>
<evidence type="ECO:0000313" key="2">
    <source>
        <dbReference type="Proteomes" id="UP000814033"/>
    </source>
</evidence>
<reference evidence="1" key="1">
    <citation type="submission" date="2021-02" db="EMBL/GenBank/DDBJ databases">
        <authorList>
            <consortium name="DOE Joint Genome Institute"/>
            <person name="Ahrendt S."/>
            <person name="Looney B.P."/>
            <person name="Miyauchi S."/>
            <person name="Morin E."/>
            <person name="Drula E."/>
            <person name="Courty P.E."/>
            <person name="Chicoki N."/>
            <person name="Fauchery L."/>
            <person name="Kohler A."/>
            <person name="Kuo A."/>
            <person name="Labutti K."/>
            <person name="Pangilinan J."/>
            <person name="Lipzen A."/>
            <person name="Riley R."/>
            <person name="Andreopoulos W."/>
            <person name="He G."/>
            <person name="Johnson J."/>
            <person name="Barry K.W."/>
            <person name="Grigoriev I.V."/>
            <person name="Nagy L."/>
            <person name="Hibbett D."/>
            <person name="Henrissat B."/>
            <person name="Matheny P.B."/>
            <person name="Labbe J."/>
            <person name="Martin F."/>
        </authorList>
    </citation>
    <scope>NUCLEOTIDE SEQUENCE</scope>
    <source>
        <strain evidence="1">FP105234-sp</strain>
    </source>
</reference>
<organism evidence="1 2">
    <name type="scientific">Auriscalpium vulgare</name>
    <dbReference type="NCBI Taxonomy" id="40419"/>
    <lineage>
        <taxon>Eukaryota</taxon>
        <taxon>Fungi</taxon>
        <taxon>Dikarya</taxon>
        <taxon>Basidiomycota</taxon>
        <taxon>Agaricomycotina</taxon>
        <taxon>Agaricomycetes</taxon>
        <taxon>Russulales</taxon>
        <taxon>Auriscalpiaceae</taxon>
        <taxon>Auriscalpium</taxon>
    </lineage>
</organism>
<comment type="caution">
    <text evidence="1">The sequence shown here is derived from an EMBL/GenBank/DDBJ whole genome shotgun (WGS) entry which is preliminary data.</text>
</comment>
<evidence type="ECO:0000313" key="1">
    <source>
        <dbReference type="EMBL" id="KAI0039112.1"/>
    </source>
</evidence>